<dbReference type="InterPro" id="IPR007110">
    <property type="entry name" value="Ig-like_dom"/>
</dbReference>
<dbReference type="InterPro" id="IPR013783">
    <property type="entry name" value="Ig-like_fold"/>
</dbReference>
<dbReference type="SMART" id="SM00408">
    <property type="entry name" value="IGc2"/>
    <property type="match status" value="4"/>
</dbReference>
<dbReference type="SMART" id="SM00409">
    <property type="entry name" value="IG"/>
    <property type="match status" value="5"/>
</dbReference>
<feature type="region of interest" description="Disordered" evidence="6">
    <location>
        <begin position="785"/>
        <end position="814"/>
    </location>
</feature>
<evidence type="ECO:0000256" key="4">
    <source>
        <dbReference type="ARBA" id="ARBA00023136"/>
    </source>
</evidence>
<dbReference type="KEGG" id="pxu:106120015"/>
<dbReference type="RefSeq" id="XP_013170623.1">
    <property type="nucleotide sequence ID" value="XM_013315169.1"/>
</dbReference>
<feature type="region of interest" description="Disordered" evidence="6">
    <location>
        <begin position="743"/>
        <end position="765"/>
    </location>
</feature>
<evidence type="ECO:0000259" key="8">
    <source>
        <dbReference type="PROSITE" id="PS50835"/>
    </source>
</evidence>
<feature type="domain" description="Ig-like" evidence="8">
    <location>
        <begin position="458"/>
        <end position="545"/>
    </location>
</feature>
<dbReference type="PANTHER" id="PTHR23278">
    <property type="entry name" value="SIDESTEP PROTEIN"/>
    <property type="match status" value="1"/>
</dbReference>
<evidence type="ECO:0000256" key="3">
    <source>
        <dbReference type="ARBA" id="ARBA00022989"/>
    </source>
</evidence>
<dbReference type="InterPro" id="IPR003598">
    <property type="entry name" value="Ig_sub2"/>
</dbReference>
<feature type="domain" description="Ig-like" evidence="8">
    <location>
        <begin position="156"/>
        <end position="255"/>
    </location>
</feature>
<evidence type="ECO:0000313" key="9">
    <source>
        <dbReference type="RefSeq" id="XP_013170623.1"/>
    </source>
</evidence>
<dbReference type="InterPro" id="IPR013162">
    <property type="entry name" value="CD80_C2-set"/>
</dbReference>
<feature type="domain" description="Ig-like" evidence="8">
    <location>
        <begin position="361"/>
        <end position="452"/>
    </location>
</feature>
<dbReference type="InterPro" id="IPR003599">
    <property type="entry name" value="Ig_sub"/>
</dbReference>
<keyword evidence="4 7" id="KW-0472">Membrane</keyword>
<feature type="transmembrane region" description="Helical" evidence="7">
    <location>
        <begin position="686"/>
        <end position="709"/>
    </location>
</feature>
<organism evidence="9">
    <name type="scientific">Papilio xuthus</name>
    <name type="common">Asian swallowtail butterfly</name>
    <dbReference type="NCBI Taxonomy" id="66420"/>
    <lineage>
        <taxon>Eukaryota</taxon>
        <taxon>Metazoa</taxon>
        <taxon>Ecdysozoa</taxon>
        <taxon>Arthropoda</taxon>
        <taxon>Hexapoda</taxon>
        <taxon>Insecta</taxon>
        <taxon>Pterygota</taxon>
        <taxon>Neoptera</taxon>
        <taxon>Endopterygota</taxon>
        <taxon>Lepidoptera</taxon>
        <taxon>Glossata</taxon>
        <taxon>Ditrysia</taxon>
        <taxon>Papilionoidea</taxon>
        <taxon>Papilionidae</taxon>
        <taxon>Papilioninae</taxon>
        <taxon>Papilio</taxon>
    </lineage>
</organism>
<dbReference type="GO" id="GO:0016020">
    <property type="term" value="C:membrane"/>
    <property type="evidence" value="ECO:0007669"/>
    <property type="project" value="UniProtKB-SubCell"/>
</dbReference>
<name>A0AAJ6ZE19_PAPXU</name>
<keyword evidence="2 7" id="KW-0812">Transmembrane</keyword>
<dbReference type="Proteomes" id="UP000694872">
    <property type="component" value="Unplaced"/>
</dbReference>
<evidence type="ECO:0000256" key="7">
    <source>
        <dbReference type="SAM" id="Phobius"/>
    </source>
</evidence>
<dbReference type="SUPFAM" id="SSF48726">
    <property type="entry name" value="Immunoglobulin"/>
    <property type="match status" value="5"/>
</dbReference>
<feature type="compositionally biased region" description="Polar residues" evidence="6">
    <location>
        <begin position="791"/>
        <end position="814"/>
    </location>
</feature>
<evidence type="ECO:0000256" key="1">
    <source>
        <dbReference type="ARBA" id="ARBA00004167"/>
    </source>
</evidence>
<accession>A0AAJ6ZE19</accession>
<feature type="domain" description="Ig-like" evidence="8">
    <location>
        <begin position="262"/>
        <end position="354"/>
    </location>
</feature>
<feature type="domain" description="Ig-like" evidence="8">
    <location>
        <begin position="50"/>
        <end position="151"/>
    </location>
</feature>
<keyword evidence="5" id="KW-1015">Disulfide bond</keyword>
<dbReference type="Pfam" id="PF08205">
    <property type="entry name" value="C2-set_2"/>
    <property type="match status" value="1"/>
</dbReference>
<dbReference type="InterPro" id="IPR036179">
    <property type="entry name" value="Ig-like_dom_sf"/>
</dbReference>
<dbReference type="Pfam" id="PF07686">
    <property type="entry name" value="V-set"/>
    <property type="match status" value="1"/>
</dbReference>
<protein>
    <submittedName>
        <fullName evidence="9">Neural cell adhesion molecule 1-like</fullName>
    </submittedName>
</protein>
<keyword evidence="3 7" id="KW-1133">Transmembrane helix</keyword>
<evidence type="ECO:0000256" key="5">
    <source>
        <dbReference type="ARBA" id="ARBA00023157"/>
    </source>
</evidence>
<proteinExistence type="predicted"/>
<gene>
    <name evidence="9" type="primary">LOC106120015</name>
</gene>
<sequence length="840" mass="92341">MLNIVAYVIKTTLWYIILVKFSAILVVGTGEWSEDAEDLVSTVDVDAVLGRTASLPCDVTPDTNEDRVYMVLWFRKSGGKPIYSFDVRGRSFSKALQWSDPGAFGPRAYFATIAKPASLTLSSVQLDDEGVYRCRVDFKNSPTRNFQIRLIVIVPPHQMLLYDKSGADVSGVVGPLEEGAALVLVCEVRGGRPEPTVSWLINGTIDPKYIGVKTDTHVVVNRLELQKLQRDDLNTTFKCRATNTHLVPPQEKTVRLEMILLPVSVSLLDRPQQLLAASVTTLRCVAKGSRPPAQITWYKDNRSFGMDKISEHYNETWSISTLIMKPTPADNGVTIKCGAINPALPGKEIDDQFQLNVVYSPLVTLTLGSTLNPHDIKEGDDVYFECNVRSNPREHRISWYHNDIAVTQNMTSGIILSTRSLVLQKVTRREAGRYACKAANIRGETSSEVVILRVQYAPVCSDSSPQVVGAALDEALHVRCSVHADPADVTFLWQFNNSGESFNVSPARFGVINGSTSELRYTPASERDYGALTCRGTNAVGRQLQPCIFQIVPAARPSPPRNCTVLASNDSNWIEETFKDDIEDYIVIRCVAGYDGGLPQLVVLEALDPNTATIRFNITANETNGVAVFLIPVGLLWVNNAALRLTVYSRNDKGISEKIVLSALAYQDPERRTDGNHSLMAGVSRAAFWAVVLTTIVCTMTAVTTGLFLRRKRRRSTSKPHSSHLQLNSGDGQYVVAFTLKSRPKQSQPDILNPPTDPGSSSTEKCEIEVAVKNGGLSVSEEWAMSERDSLTASQEPLQPVTSSPRASISSKQQVTINTMSLSKRGHLIPEEIPGPESCV</sequence>
<evidence type="ECO:0000256" key="2">
    <source>
        <dbReference type="ARBA" id="ARBA00022692"/>
    </source>
</evidence>
<dbReference type="PANTHER" id="PTHR23278:SF26">
    <property type="entry name" value="SIDESTEP III, ISOFORM O"/>
    <property type="match status" value="1"/>
</dbReference>
<dbReference type="CDD" id="cd00096">
    <property type="entry name" value="Ig"/>
    <property type="match status" value="2"/>
</dbReference>
<dbReference type="InterPro" id="IPR013106">
    <property type="entry name" value="Ig_V-set"/>
</dbReference>
<dbReference type="AlphaFoldDB" id="A0AAJ6ZE19"/>
<dbReference type="Gene3D" id="2.60.40.10">
    <property type="entry name" value="Immunoglobulins"/>
    <property type="match status" value="5"/>
</dbReference>
<dbReference type="PROSITE" id="PS50835">
    <property type="entry name" value="IG_LIKE"/>
    <property type="match status" value="5"/>
</dbReference>
<evidence type="ECO:0000256" key="6">
    <source>
        <dbReference type="SAM" id="MobiDB-lite"/>
    </source>
</evidence>
<dbReference type="Pfam" id="PF13927">
    <property type="entry name" value="Ig_3"/>
    <property type="match status" value="2"/>
</dbReference>
<comment type="subcellular location">
    <subcellularLocation>
        <location evidence="1">Membrane</location>
        <topology evidence="1">Single-pass membrane protein</topology>
    </subcellularLocation>
</comment>
<dbReference type="GeneID" id="106120015"/>
<reference evidence="9" key="1">
    <citation type="submission" date="2025-08" db="UniProtKB">
        <authorList>
            <consortium name="RefSeq"/>
        </authorList>
    </citation>
    <scope>IDENTIFICATION</scope>
</reference>